<organism evidence="4 5">
    <name type="scientific">Acinetobacter populi</name>
    <dbReference type="NCBI Taxonomy" id="1582270"/>
    <lineage>
        <taxon>Bacteria</taxon>
        <taxon>Pseudomonadati</taxon>
        <taxon>Pseudomonadota</taxon>
        <taxon>Gammaproteobacteria</taxon>
        <taxon>Moraxellales</taxon>
        <taxon>Moraxellaceae</taxon>
        <taxon>Acinetobacter</taxon>
    </lineage>
</organism>
<dbReference type="OrthoDB" id="1099576at2"/>
<dbReference type="RefSeq" id="WP_087620861.1">
    <property type="nucleotide sequence ID" value="NZ_NEXX01000004.1"/>
</dbReference>
<evidence type="ECO:0000259" key="2">
    <source>
        <dbReference type="Pfam" id="PF04773"/>
    </source>
</evidence>
<dbReference type="InterPro" id="IPR012373">
    <property type="entry name" value="Ferrdict_sens_TM"/>
</dbReference>
<dbReference type="Pfam" id="PF04773">
    <property type="entry name" value="FecR"/>
    <property type="match status" value="1"/>
</dbReference>
<feature type="transmembrane region" description="Helical" evidence="1">
    <location>
        <begin position="88"/>
        <end position="110"/>
    </location>
</feature>
<protein>
    <submittedName>
        <fullName evidence="4">Uncharacterized protein</fullName>
    </submittedName>
</protein>
<dbReference type="PANTHER" id="PTHR30273">
    <property type="entry name" value="PERIPLASMIC SIGNAL SENSOR AND SIGMA FACTOR ACTIVATOR FECR-RELATED"/>
    <property type="match status" value="1"/>
</dbReference>
<dbReference type="InterPro" id="IPR032508">
    <property type="entry name" value="FecR_C"/>
</dbReference>
<dbReference type="AlphaFoldDB" id="A0A1Z9YWB3"/>
<dbReference type="PIRSF" id="PIRSF018266">
    <property type="entry name" value="FecR"/>
    <property type="match status" value="1"/>
</dbReference>
<dbReference type="Pfam" id="PF16344">
    <property type="entry name" value="FecR_C"/>
    <property type="match status" value="1"/>
</dbReference>
<proteinExistence type="predicted"/>
<dbReference type="GO" id="GO:0016989">
    <property type="term" value="F:sigma factor antagonist activity"/>
    <property type="evidence" value="ECO:0007669"/>
    <property type="project" value="TreeGrafter"/>
</dbReference>
<reference evidence="4 5" key="1">
    <citation type="submission" date="2017-05" db="EMBL/GenBank/DDBJ databases">
        <title>Acinetobacter populi ANC 5415 (= PBJ7), whole genome shotgun sequencing project.</title>
        <authorList>
            <person name="Nemec A."/>
            <person name="Radolfova-Krizova L."/>
        </authorList>
    </citation>
    <scope>NUCLEOTIDE SEQUENCE [LARGE SCALE GENOMIC DNA]</scope>
    <source>
        <strain evidence="4 5">PBJ7</strain>
    </source>
</reference>
<accession>A0A1Z9YWB3</accession>
<evidence type="ECO:0000313" key="4">
    <source>
        <dbReference type="EMBL" id="OUY06500.1"/>
    </source>
</evidence>
<evidence type="ECO:0000256" key="1">
    <source>
        <dbReference type="SAM" id="Phobius"/>
    </source>
</evidence>
<comment type="caution">
    <text evidence="4">The sequence shown here is derived from an EMBL/GenBank/DDBJ whole genome shotgun (WGS) entry which is preliminary data.</text>
</comment>
<dbReference type="Gene3D" id="2.60.120.1440">
    <property type="match status" value="1"/>
</dbReference>
<dbReference type="InterPro" id="IPR006860">
    <property type="entry name" value="FecR"/>
</dbReference>
<keyword evidence="1" id="KW-0812">Transmembrane</keyword>
<feature type="domain" description="FecR protein" evidence="2">
    <location>
        <begin position="118"/>
        <end position="209"/>
    </location>
</feature>
<keyword evidence="1" id="KW-1133">Transmembrane helix</keyword>
<keyword evidence="5" id="KW-1185">Reference proteome</keyword>
<dbReference type="PANTHER" id="PTHR30273:SF2">
    <property type="entry name" value="PROTEIN FECR"/>
    <property type="match status" value="1"/>
</dbReference>
<dbReference type="Gene3D" id="3.55.50.30">
    <property type="match status" value="1"/>
</dbReference>
<feature type="domain" description="Protein FecR C-terminal" evidence="3">
    <location>
        <begin position="268"/>
        <end position="330"/>
    </location>
</feature>
<evidence type="ECO:0000313" key="5">
    <source>
        <dbReference type="Proteomes" id="UP000196536"/>
    </source>
</evidence>
<dbReference type="EMBL" id="NEXX01000004">
    <property type="protein sequence ID" value="OUY06500.1"/>
    <property type="molecule type" value="Genomic_DNA"/>
</dbReference>
<dbReference type="Proteomes" id="UP000196536">
    <property type="component" value="Unassembled WGS sequence"/>
</dbReference>
<sequence>MDNTQNIQRDIALWVIRLNCDDPVARLQVQQEFEQWKAEHPEYLDYFEELKNFNTEMQNLPHQHHINAQTIQHTFQAIEKEQPKILEILGKTTFILAGISCIGYLFYAYFPLQYYTADYRTGIAESRNLTLPDGSKITLSAKSAIKLDYSTRERRIHLIQGDIYIDVAKDKTRPLVVQTAQADFQALGTQFIVNRYPTRSTLSMLHSEVKVSLNNDLPQQAKPSQTQQSQVIRMGEQIQVNQQGLGKVEHINPASVKIAWQQHQILANDLPLSDLLSRLNAYYDSYIIFDQEGLSDIKVTGVINTQQDLNATLRLLKTQYPQIDFIQVGKFVTYARIKKSAL</sequence>
<evidence type="ECO:0000259" key="3">
    <source>
        <dbReference type="Pfam" id="PF16344"/>
    </source>
</evidence>
<keyword evidence="1" id="KW-0472">Membrane</keyword>
<name>A0A1Z9YWB3_9GAMM</name>
<gene>
    <name evidence="4" type="ORF">CAP51_11210</name>
</gene>